<feature type="domain" description="Thioredoxin" evidence="5">
    <location>
        <begin position="40"/>
        <end position="209"/>
    </location>
</feature>
<evidence type="ECO:0000313" key="6">
    <source>
        <dbReference type="EMBL" id="PTQ57525.1"/>
    </source>
</evidence>
<dbReference type="PANTHER" id="PTHR12151">
    <property type="entry name" value="ELECTRON TRANSPORT PROTIN SCO1/SENC FAMILY MEMBER"/>
    <property type="match status" value="1"/>
</dbReference>
<evidence type="ECO:0000313" key="7">
    <source>
        <dbReference type="Proteomes" id="UP000244338"/>
    </source>
</evidence>
<sequence>MNTLNTYRSLKQRRHVRLVFFVILGLGLLMSGCGSDADRLPKMGVAPDFTLEDVTGKPYQFHQDAGKVRLLSFIYTTCPTECPAMTHWMLVVQKELKAKGIGPDQVQFYSITFDPEVDTPEVMEDFIHRFKYQDEPIDEDYWRLLRGSVEATRQVAQDFHLLVQPLDDGTFIHSDKVILVDKEGEIRYLYNGSNLPVEDVIRDMSALVK</sequence>
<dbReference type="Pfam" id="PF02630">
    <property type="entry name" value="SCO1-SenC"/>
    <property type="match status" value="1"/>
</dbReference>
<feature type="disulfide bond" description="Redox-active" evidence="4">
    <location>
        <begin position="78"/>
        <end position="82"/>
    </location>
</feature>
<comment type="caution">
    <text evidence="6">The sequence shown here is derived from an EMBL/GenBank/DDBJ whole genome shotgun (WGS) entry which is preliminary data.</text>
</comment>
<dbReference type="GO" id="GO:0046872">
    <property type="term" value="F:metal ion binding"/>
    <property type="evidence" value="ECO:0007669"/>
    <property type="project" value="UniProtKB-KW"/>
</dbReference>
<evidence type="ECO:0000259" key="5">
    <source>
        <dbReference type="PROSITE" id="PS51352"/>
    </source>
</evidence>
<proteinExistence type="inferred from homology"/>
<gene>
    <name evidence="6" type="ORF">BSOLF_1403</name>
</gene>
<reference evidence="7" key="1">
    <citation type="journal article" date="2018" name="Sci. Rep.">
        <title>Lignite coal burning seam in the remote Altai Mountains harbors a hydrogen-driven thermophilic microbial community.</title>
        <authorList>
            <person name="Kadnikov V.V."/>
            <person name="Mardanov A.V."/>
            <person name="Ivasenko D.A."/>
            <person name="Antsiferov D.V."/>
            <person name="Beletsky A.V."/>
            <person name="Karnachuk O.V."/>
            <person name="Ravin N.V."/>
        </authorList>
    </citation>
    <scope>NUCLEOTIDE SEQUENCE [LARGE SCALE GENOMIC DNA]</scope>
</reference>
<feature type="binding site" evidence="3">
    <location>
        <position position="78"/>
    </location>
    <ligand>
        <name>Cu cation</name>
        <dbReference type="ChEBI" id="CHEBI:23378"/>
    </ligand>
</feature>
<evidence type="ECO:0000256" key="4">
    <source>
        <dbReference type="PIRSR" id="PIRSR603782-2"/>
    </source>
</evidence>
<organism evidence="6 7">
    <name type="scientific">Candidatus Carbonibacillus altaicus</name>
    <dbReference type="NCBI Taxonomy" id="2163959"/>
    <lineage>
        <taxon>Bacteria</taxon>
        <taxon>Bacillati</taxon>
        <taxon>Bacillota</taxon>
        <taxon>Bacilli</taxon>
        <taxon>Bacillales</taxon>
        <taxon>Candidatus Carbonibacillus</taxon>
    </lineage>
</organism>
<evidence type="ECO:0000256" key="2">
    <source>
        <dbReference type="ARBA" id="ARBA00023008"/>
    </source>
</evidence>
<accession>A0A2R6Y4F1</accession>
<keyword evidence="4" id="KW-1015">Disulfide bond</keyword>
<evidence type="ECO:0000256" key="1">
    <source>
        <dbReference type="ARBA" id="ARBA00010996"/>
    </source>
</evidence>
<dbReference type="InterPro" id="IPR013766">
    <property type="entry name" value="Thioredoxin_domain"/>
</dbReference>
<dbReference type="Proteomes" id="UP000244338">
    <property type="component" value="Unassembled WGS sequence"/>
</dbReference>
<dbReference type="InterPro" id="IPR036249">
    <property type="entry name" value="Thioredoxin-like_sf"/>
</dbReference>
<dbReference type="PROSITE" id="PS51352">
    <property type="entry name" value="THIOREDOXIN_2"/>
    <property type="match status" value="1"/>
</dbReference>
<keyword evidence="3" id="KW-0479">Metal-binding</keyword>
<dbReference type="InterPro" id="IPR003782">
    <property type="entry name" value="SCO1/SenC"/>
</dbReference>
<evidence type="ECO:0000256" key="3">
    <source>
        <dbReference type="PIRSR" id="PIRSR603782-1"/>
    </source>
</evidence>
<protein>
    <submittedName>
        <fullName evidence="6">Cytochrome oxidase biogenesis protein Sco1/SenC/PrrC, putative copper metallochaperone</fullName>
    </submittedName>
</protein>
<dbReference type="Gene3D" id="3.40.30.10">
    <property type="entry name" value="Glutaredoxin"/>
    <property type="match status" value="1"/>
</dbReference>
<keyword evidence="2 3" id="KW-0186">Copper</keyword>
<name>A0A2R6Y4F1_9BACL</name>
<dbReference type="AlphaFoldDB" id="A0A2R6Y4F1"/>
<feature type="binding site" evidence="3">
    <location>
        <position position="173"/>
    </location>
    <ligand>
        <name>Cu cation</name>
        <dbReference type="ChEBI" id="CHEBI:23378"/>
    </ligand>
</feature>
<comment type="similarity">
    <text evidence="1">Belongs to the SCO1/2 family.</text>
</comment>
<feature type="binding site" evidence="3">
    <location>
        <position position="82"/>
    </location>
    <ligand>
        <name>Cu cation</name>
        <dbReference type="ChEBI" id="CHEBI:23378"/>
    </ligand>
</feature>
<dbReference type="PANTHER" id="PTHR12151:SF25">
    <property type="entry name" value="LINALOOL DEHYDRATASE_ISOMERASE DOMAIN-CONTAINING PROTEIN"/>
    <property type="match status" value="1"/>
</dbReference>
<dbReference type="EMBL" id="PEBX01000006">
    <property type="protein sequence ID" value="PTQ57525.1"/>
    <property type="molecule type" value="Genomic_DNA"/>
</dbReference>
<dbReference type="SUPFAM" id="SSF52833">
    <property type="entry name" value="Thioredoxin-like"/>
    <property type="match status" value="1"/>
</dbReference>
<dbReference type="CDD" id="cd02968">
    <property type="entry name" value="SCO"/>
    <property type="match status" value="1"/>
</dbReference>